<feature type="domain" description="FAM186A/B C-terminal" evidence="2">
    <location>
        <begin position="403"/>
        <end position="540"/>
    </location>
</feature>
<dbReference type="EMBL" id="JAWDJR010000014">
    <property type="protein sequence ID" value="KAK9963600.1"/>
    <property type="molecule type" value="Genomic_DNA"/>
</dbReference>
<organism evidence="3 4">
    <name type="scientific">Culter alburnus</name>
    <name type="common">Topmouth culter</name>
    <dbReference type="NCBI Taxonomy" id="194366"/>
    <lineage>
        <taxon>Eukaryota</taxon>
        <taxon>Metazoa</taxon>
        <taxon>Chordata</taxon>
        <taxon>Craniata</taxon>
        <taxon>Vertebrata</taxon>
        <taxon>Euteleostomi</taxon>
        <taxon>Actinopterygii</taxon>
        <taxon>Neopterygii</taxon>
        <taxon>Teleostei</taxon>
        <taxon>Ostariophysi</taxon>
        <taxon>Cypriniformes</taxon>
        <taxon>Xenocyprididae</taxon>
        <taxon>Xenocypridinae</taxon>
        <taxon>Culter</taxon>
    </lineage>
</organism>
<name>A0AAW1ZQM7_CULAL</name>
<dbReference type="AlphaFoldDB" id="A0AAW1ZQM7"/>
<comment type="caution">
    <text evidence="3">The sequence shown here is derived from an EMBL/GenBank/DDBJ whole genome shotgun (WGS) entry which is preliminary data.</text>
</comment>
<reference evidence="3 4" key="1">
    <citation type="submission" date="2024-05" db="EMBL/GenBank/DDBJ databases">
        <title>A high-quality chromosomal-level genome assembly of Topmouth culter (Culter alburnus).</title>
        <authorList>
            <person name="Zhao H."/>
        </authorList>
    </citation>
    <scope>NUCLEOTIDE SEQUENCE [LARGE SCALE GENOMIC DNA]</scope>
    <source>
        <strain evidence="3">CATC2023</strain>
        <tissue evidence="3">Muscle</tissue>
    </source>
</reference>
<protein>
    <recommendedName>
        <fullName evidence="2">FAM186A/B C-terminal domain-containing protein</fullName>
    </recommendedName>
</protein>
<evidence type="ECO:0000259" key="2">
    <source>
        <dbReference type="Pfam" id="PF20865"/>
    </source>
</evidence>
<evidence type="ECO:0000256" key="1">
    <source>
        <dbReference type="SAM" id="MobiDB-lite"/>
    </source>
</evidence>
<dbReference type="Pfam" id="PF20865">
    <property type="entry name" value="FAM186A-B_C"/>
    <property type="match status" value="1"/>
</dbReference>
<evidence type="ECO:0000313" key="4">
    <source>
        <dbReference type="Proteomes" id="UP001479290"/>
    </source>
</evidence>
<dbReference type="InterPro" id="IPR049146">
    <property type="entry name" value="FAM186A_B_C"/>
</dbReference>
<feature type="region of interest" description="Disordered" evidence="1">
    <location>
        <begin position="340"/>
        <end position="375"/>
    </location>
</feature>
<proteinExistence type="predicted"/>
<evidence type="ECO:0000313" key="3">
    <source>
        <dbReference type="EMBL" id="KAK9963600.1"/>
    </source>
</evidence>
<dbReference type="Proteomes" id="UP001479290">
    <property type="component" value="Unassembled WGS sequence"/>
</dbReference>
<accession>A0AAW1ZQM7</accession>
<keyword evidence="4" id="KW-1185">Reference proteome</keyword>
<gene>
    <name evidence="3" type="ORF">ABG768_006772</name>
</gene>
<feature type="compositionally biased region" description="Polar residues" evidence="1">
    <location>
        <begin position="341"/>
        <end position="351"/>
    </location>
</feature>
<sequence length="624" mass="69849">MKANSDAVSEYSSNLIGVLNNIAKSNTCSPAMNRALTITTATIENLNKAFQDHCKEVKALKASPKQQRKVAEEVDRDIYGSFWQENGSIAQQQMPKMLANPERPKTDPVSKPITLPQVRMPVQGAKNKVLPLERPVTALQKTPKDLKSPSADDVFPPAPVRSFALSSITQSVENTKVSMESKEETREVTSFNKMAQEELQSPAPLGIYHPSPLKSFDLPQISQSVEETKVYEGSMLRTGTPFEGMAQKDLQSPSTLKIHRPSPVKSFDLPQISQSVEETKVYEGSMLRTGTPFEGMAQKDLQSPSTLKIHRPSPVKSFDLPQISHAVEETKVDVVPVEDLQSPSPVHTHPSSIMKRPQIQTEVKPSLLKPDKPETNKYVSAVSGNNEEDDDKLLPERMKGQTIVIDIEAQESNLKHLDQAFQNNNISSEMYNLCRGNISQTLQSVDLRLGCLLRRYIRHVQLKQLRKRLDENFKLTRNLKDGLAFKKVHSQLCKFDHFQQSVRKVWDAKQASTDETRKWCIAQTAHLYQQMNSIHGLHLTGISCVQRHVPVPLLTVTPVRFSTHLCPSPPQRPQTAPSRASPARLPRNNLRLLYSTNATRNISGSFLKISCIRQCELASGTSHV</sequence>